<dbReference type="InterPro" id="IPR038550">
    <property type="entry name" value="GPCR_3_9-Cys_sf"/>
</dbReference>
<dbReference type="InterPro" id="IPR000337">
    <property type="entry name" value="GPCR_3"/>
</dbReference>
<dbReference type="InterPro" id="IPR000068">
    <property type="entry name" value="GPCR_3_Ca_sens_rcpt-rel"/>
</dbReference>
<dbReference type="InterPro" id="IPR001828">
    <property type="entry name" value="ANF_lig-bd_rcpt"/>
</dbReference>
<comment type="similarity">
    <text evidence="2">Belongs to the G-protein coupled receptor 3 family.</text>
</comment>
<evidence type="ECO:0000256" key="8">
    <source>
        <dbReference type="ARBA" id="ARBA00023136"/>
    </source>
</evidence>
<dbReference type="PANTHER" id="PTHR24061">
    <property type="entry name" value="CALCIUM-SENSING RECEPTOR-RELATED"/>
    <property type="match status" value="1"/>
</dbReference>
<keyword evidence="8 12" id="KW-0472">Membrane</keyword>
<evidence type="ECO:0000256" key="5">
    <source>
        <dbReference type="ARBA" id="ARBA00022729"/>
    </source>
</evidence>
<feature type="transmembrane region" description="Helical" evidence="12">
    <location>
        <begin position="471"/>
        <end position="494"/>
    </location>
</feature>
<dbReference type="PANTHER" id="PTHR24061:SF599">
    <property type="entry name" value="G-PROTEIN COUPLED RECEPTORS FAMILY 3 PROFILE DOMAIN-CONTAINING PROTEIN"/>
    <property type="match status" value="1"/>
</dbReference>
<proteinExistence type="inferred from homology"/>
<dbReference type="Proteomes" id="UP000694545">
    <property type="component" value="Unplaced"/>
</dbReference>
<keyword evidence="11" id="KW-0807">Transducer</keyword>
<dbReference type="InterPro" id="IPR011500">
    <property type="entry name" value="GPCR_3_9-Cys_dom"/>
</dbReference>
<feature type="transmembrane region" description="Helical" evidence="12">
    <location>
        <begin position="665"/>
        <end position="685"/>
    </location>
</feature>
<evidence type="ECO:0000259" key="13">
    <source>
        <dbReference type="PROSITE" id="PS50259"/>
    </source>
</evidence>
<reference evidence="14" key="2">
    <citation type="submission" date="2025-09" db="UniProtKB">
        <authorList>
            <consortium name="Ensembl"/>
        </authorList>
    </citation>
    <scope>IDENTIFICATION</scope>
</reference>
<dbReference type="Pfam" id="PF07562">
    <property type="entry name" value="NCD3G"/>
    <property type="match status" value="1"/>
</dbReference>
<dbReference type="InterPro" id="IPR028082">
    <property type="entry name" value="Peripla_BP_I"/>
</dbReference>
<feature type="transmembrane region" description="Helical" evidence="12">
    <location>
        <begin position="582"/>
        <end position="603"/>
    </location>
</feature>
<evidence type="ECO:0000256" key="1">
    <source>
        <dbReference type="ARBA" id="ARBA00004651"/>
    </source>
</evidence>
<keyword evidence="10" id="KW-0325">Glycoprotein</keyword>
<keyword evidence="3" id="KW-1003">Cell membrane</keyword>
<comment type="subcellular location">
    <subcellularLocation>
        <location evidence="1">Cell membrane</location>
        <topology evidence="1">Multi-pass membrane protein</topology>
    </subcellularLocation>
</comment>
<dbReference type="InterPro" id="IPR017978">
    <property type="entry name" value="GPCR_3_C"/>
</dbReference>
<name>A0A8D2LNM0_VARKO</name>
<dbReference type="OMA" id="STFIICG"/>
<sequence length="736" mass="83886">MIKLYQHLLALAFAVSEINTHPWILSNVTLGFHIYDSYFFETMTYRATLDLLFNSYEFVPNYECEQSDTTSFPSFYRMVPNEIHEYSGIVRLLQHLGWIWVGLFIVDDDSGAYFLKAIEPLLSEKGICSACTIRLPRHGRIFTNNKEDIRFVNMFESCMNTTARAFVNYGDTMTIMWLITFKNVLLPDYMESSFVDKVWIMTAQNELIVTGVTRRLNLEMFQGAISFAIHSKQPQGFQKYLHNLRPQWTQADDFLREFWEQAFECSSPNPQELTQDDKTCLGEEKLEKLPRTVFEMSMTGHSYSIYNAVYAIAHALHSMNFKEINHGKKSRKLLKNYSFHGEIVTGFDITSMLLFSNTSFVKVEIGRVDPSAVEGKHFIIHEDLMELRRNFNQVLPVSACSDSCNLGFQKRKQEGKKFCCYGCDPLTDKISFLLFPDMDECLQCPDDHYSNESRDRCNPKVITFLSYQEPLGIGLVSVALSFTLVTALVLGIFIKHKDTPIVKANNRDLTYTLLISLLLCFLCSLIFLGPPGRVNCLIRQAAFGTIFCVAVSCVLAKTITVVMAFMDTKPGSNMRKWMGRRLSVLVILSSTFIQAGICALWLGTFPPFPNMNMHSVPGQIIAECNEGSVIMFYCVLAYMGLLSIISFMVAFLVRKLPDSFNEAKFIVFSMLVFCSVWLSFVPTYLSTKGKYMVAVEIFSILASSAGLLGCIFFPKCYVILLKPELNSKQSLIRRKK</sequence>
<dbReference type="Gene3D" id="2.10.50.30">
    <property type="entry name" value="GPCR, family 3, nine cysteines domain"/>
    <property type="match status" value="1"/>
</dbReference>
<evidence type="ECO:0000256" key="10">
    <source>
        <dbReference type="ARBA" id="ARBA00023180"/>
    </source>
</evidence>
<evidence type="ECO:0000256" key="9">
    <source>
        <dbReference type="ARBA" id="ARBA00023170"/>
    </source>
</evidence>
<keyword evidence="6 12" id="KW-1133">Transmembrane helix</keyword>
<dbReference type="GO" id="GO:0004930">
    <property type="term" value="F:G protein-coupled receptor activity"/>
    <property type="evidence" value="ECO:0007669"/>
    <property type="project" value="UniProtKB-KW"/>
</dbReference>
<evidence type="ECO:0000256" key="11">
    <source>
        <dbReference type="ARBA" id="ARBA00023224"/>
    </source>
</evidence>
<dbReference type="Gene3D" id="3.40.50.2300">
    <property type="match status" value="3"/>
</dbReference>
<feature type="transmembrane region" description="Helical" evidence="12">
    <location>
        <begin position="630"/>
        <end position="653"/>
    </location>
</feature>
<dbReference type="FunFam" id="3.40.50.2300:FF:000024">
    <property type="entry name" value="Vomeronasal 2, receptor 73"/>
    <property type="match status" value="1"/>
</dbReference>
<dbReference type="Ensembl" id="ENSVKKT00000025052.1">
    <property type="protein sequence ID" value="ENSVKKP00000024456.1"/>
    <property type="gene ID" value="ENSVKKG00000016114.1"/>
</dbReference>
<keyword evidence="15" id="KW-1185">Reference proteome</keyword>
<evidence type="ECO:0000256" key="6">
    <source>
        <dbReference type="ARBA" id="ARBA00022989"/>
    </source>
</evidence>
<evidence type="ECO:0000256" key="3">
    <source>
        <dbReference type="ARBA" id="ARBA00022475"/>
    </source>
</evidence>
<dbReference type="AlphaFoldDB" id="A0A8D2LNM0"/>
<dbReference type="SUPFAM" id="SSF53822">
    <property type="entry name" value="Periplasmic binding protein-like I"/>
    <property type="match status" value="1"/>
</dbReference>
<dbReference type="PROSITE" id="PS50259">
    <property type="entry name" value="G_PROTEIN_RECEP_F3_4"/>
    <property type="match status" value="1"/>
</dbReference>
<keyword evidence="7" id="KW-0297">G-protein coupled receptor</keyword>
<evidence type="ECO:0000313" key="15">
    <source>
        <dbReference type="Proteomes" id="UP000694545"/>
    </source>
</evidence>
<feature type="domain" description="G-protein coupled receptors family 3 profile" evidence="13">
    <location>
        <begin position="471"/>
        <end position="735"/>
    </location>
</feature>
<reference evidence="14" key="1">
    <citation type="submission" date="2025-08" db="UniProtKB">
        <authorList>
            <consortium name="Ensembl"/>
        </authorList>
    </citation>
    <scope>IDENTIFICATION</scope>
</reference>
<dbReference type="FunFam" id="2.10.50.30:FF:000002">
    <property type="entry name" value="Vomeronasal 2 receptor, h1"/>
    <property type="match status" value="1"/>
</dbReference>
<evidence type="ECO:0000256" key="2">
    <source>
        <dbReference type="ARBA" id="ARBA00007242"/>
    </source>
</evidence>
<keyword evidence="9" id="KW-0675">Receptor</keyword>
<dbReference type="InterPro" id="IPR004073">
    <property type="entry name" value="GPCR_3_vmron_rcpt_2"/>
</dbReference>
<keyword evidence="4 12" id="KW-0812">Transmembrane</keyword>
<feature type="transmembrane region" description="Helical" evidence="12">
    <location>
        <begin position="691"/>
        <end position="713"/>
    </location>
</feature>
<dbReference type="GO" id="GO:0005886">
    <property type="term" value="C:plasma membrane"/>
    <property type="evidence" value="ECO:0007669"/>
    <property type="project" value="UniProtKB-SubCell"/>
</dbReference>
<dbReference type="CDD" id="cd15283">
    <property type="entry name" value="7tmC_V2R_pheromone"/>
    <property type="match status" value="1"/>
</dbReference>
<organism evidence="14 15">
    <name type="scientific">Varanus komodoensis</name>
    <name type="common">Komodo dragon</name>
    <dbReference type="NCBI Taxonomy" id="61221"/>
    <lineage>
        <taxon>Eukaryota</taxon>
        <taxon>Metazoa</taxon>
        <taxon>Chordata</taxon>
        <taxon>Craniata</taxon>
        <taxon>Vertebrata</taxon>
        <taxon>Euteleostomi</taxon>
        <taxon>Lepidosauria</taxon>
        <taxon>Squamata</taxon>
        <taxon>Bifurcata</taxon>
        <taxon>Unidentata</taxon>
        <taxon>Episquamata</taxon>
        <taxon>Toxicofera</taxon>
        <taxon>Anguimorpha</taxon>
        <taxon>Paleoanguimorpha</taxon>
        <taxon>Varanoidea</taxon>
        <taxon>Varanidae</taxon>
        <taxon>Varanus</taxon>
    </lineage>
</organism>
<keyword evidence="5" id="KW-0732">Signal</keyword>
<dbReference type="PRINTS" id="PR00248">
    <property type="entry name" value="GPCRMGR"/>
</dbReference>
<feature type="transmembrane region" description="Helical" evidence="12">
    <location>
        <begin position="541"/>
        <end position="562"/>
    </location>
</feature>
<evidence type="ECO:0000256" key="12">
    <source>
        <dbReference type="SAM" id="Phobius"/>
    </source>
</evidence>
<accession>A0A8D2LNM0</accession>
<evidence type="ECO:0000256" key="7">
    <source>
        <dbReference type="ARBA" id="ARBA00023040"/>
    </source>
</evidence>
<dbReference type="PRINTS" id="PR01535">
    <property type="entry name" value="VOMERONASL2R"/>
</dbReference>
<evidence type="ECO:0000313" key="14">
    <source>
        <dbReference type="Ensembl" id="ENSVKKP00000024456.1"/>
    </source>
</evidence>
<dbReference type="Pfam" id="PF01094">
    <property type="entry name" value="ANF_receptor"/>
    <property type="match status" value="1"/>
</dbReference>
<feature type="transmembrane region" description="Helical" evidence="12">
    <location>
        <begin position="509"/>
        <end position="529"/>
    </location>
</feature>
<dbReference type="Pfam" id="PF00003">
    <property type="entry name" value="7tm_3"/>
    <property type="match status" value="1"/>
</dbReference>
<protein>
    <recommendedName>
        <fullName evidence="13">G-protein coupled receptors family 3 profile domain-containing protein</fullName>
    </recommendedName>
</protein>
<evidence type="ECO:0000256" key="4">
    <source>
        <dbReference type="ARBA" id="ARBA00022692"/>
    </source>
</evidence>